<dbReference type="Pfam" id="PF00501">
    <property type="entry name" value="AMP-binding"/>
    <property type="match status" value="1"/>
</dbReference>
<dbReference type="GO" id="GO:0031956">
    <property type="term" value="F:medium-chain fatty acid-CoA ligase activity"/>
    <property type="evidence" value="ECO:0007669"/>
    <property type="project" value="TreeGrafter"/>
</dbReference>
<dbReference type="AlphaFoldDB" id="A0A6J6NFA7"/>
<comment type="similarity">
    <text evidence="1">Belongs to the ATP-dependent AMP-binding enzyme family.</text>
</comment>
<evidence type="ECO:0000256" key="1">
    <source>
        <dbReference type="ARBA" id="ARBA00006432"/>
    </source>
</evidence>
<dbReference type="PANTHER" id="PTHR43201:SF5">
    <property type="entry name" value="MEDIUM-CHAIN ACYL-COA LIGASE ACSF2, MITOCHONDRIAL"/>
    <property type="match status" value="1"/>
</dbReference>
<feature type="domain" description="AMP-dependent synthetase/ligase" evidence="3">
    <location>
        <begin position="14"/>
        <end position="377"/>
    </location>
</feature>
<evidence type="ECO:0000259" key="3">
    <source>
        <dbReference type="Pfam" id="PF00501"/>
    </source>
</evidence>
<dbReference type="Gene3D" id="3.30.300.30">
    <property type="match status" value="1"/>
</dbReference>
<dbReference type="PROSITE" id="PS00455">
    <property type="entry name" value="AMP_BINDING"/>
    <property type="match status" value="1"/>
</dbReference>
<sequence length="522" mass="56574">MTAPTPQFVDDRLAHWAEVDPEGECMSYLGRTWSWAQWHDRVRRAAGGLQQLGIGRGDVVGFLDKNHPACVELSLGAASLGAANAIVNFRLAGDEIDYAVNDSGARVLVVGTELMPQIEKIRDQLTTVERIIEVTTDGVDDEYEQWLAASTPVGRSADVEPDDVCLVLYSSGTTGRPKGVMLTHANMVAHTINSHDGWVFEPGDKSMVAMPLFHVGGSSYVLFGLHDGVASVMTRDPDGGSLAGAILQGANRTFLVPAVLAQVLQAGPDAVKLFGALKTYTYGAAPMPPPLLRAAMEAWPDTDFMQVYGLTEVAGVATHLLPEEHLDTAHPERLVSAGRAVPGVEIRIVDPASLEDLPIGEHGEIWLRTPQLMKGYLGKPEATAEVITEDGWFRTGDLGRLDDGGFLFVEDRLKDMIISGGENIYSPEVERVLAEHPSVMEVAIIGIPDDTWGESVKAVVSLHPGTEATEAELIAYCREHLAHFKCPKSVDVIDLLPRNPTGKILKRDLRAPYWEGRSRGVN</sequence>
<feature type="domain" description="AMP-binding enzyme C-terminal" evidence="4">
    <location>
        <begin position="428"/>
        <end position="503"/>
    </location>
</feature>
<reference evidence="5" key="1">
    <citation type="submission" date="2020-05" db="EMBL/GenBank/DDBJ databases">
        <authorList>
            <person name="Chiriac C."/>
            <person name="Salcher M."/>
            <person name="Ghai R."/>
            <person name="Kavagutti S V."/>
        </authorList>
    </citation>
    <scope>NUCLEOTIDE SEQUENCE</scope>
</reference>
<gene>
    <name evidence="5" type="ORF">UFOPK2579_00057</name>
</gene>
<dbReference type="Gene3D" id="3.40.50.12780">
    <property type="entry name" value="N-terminal domain of ligase-like"/>
    <property type="match status" value="1"/>
</dbReference>
<dbReference type="CDD" id="cd17631">
    <property type="entry name" value="FACL_FadD13-like"/>
    <property type="match status" value="1"/>
</dbReference>
<dbReference type="InterPro" id="IPR020845">
    <property type="entry name" value="AMP-binding_CS"/>
</dbReference>
<dbReference type="InterPro" id="IPR000873">
    <property type="entry name" value="AMP-dep_synth/lig_dom"/>
</dbReference>
<dbReference type="PANTHER" id="PTHR43201">
    <property type="entry name" value="ACYL-COA SYNTHETASE"/>
    <property type="match status" value="1"/>
</dbReference>
<protein>
    <submittedName>
        <fullName evidence="5">Unannotated protein</fullName>
    </submittedName>
</protein>
<name>A0A6J6NFA7_9ZZZZ</name>
<dbReference type="NCBIfam" id="NF004837">
    <property type="entry name" value="PRK06187.1"/>
    <property type="match status" value="1"/>
</dbReference>
<organism evidence="5">
    <name type="scientific">freshwater metagenome</name>
    <dbReference type="NCBI Taxonomy" id="449393"/>
    <lineage>
        <taxon>unclassified sequences</taxon>
        <taxon>metagenomes</taxon>
        <taxon>ecological metagenomes</taxon>
    </lineage>
</organism>
<dbReference type="Pfam" id="PF13193">
    <property type="entry name" value="AMP-binding_C"/>
    <property type="match status" value="1"/>
</dbReference>
<dbReference type="InterPro" id="IPR042099">
    <property type="entry name" value="ANL_N_sf"/>
</dbReference>
<proteinExistence type="inferred from homology"/>
<keyword evidence="2" id="KW-0436">Ligase</keyword>
<evidence type="ECO:0000313" key="5">
    <source>
        <dbReference type="EMBL" id="CAB4684836.1"/>
    </source>
</evidence>
<dbReference type="SUPFAM" id="SSF56801">
    <property type="entry name" value="Acetyl-CoA synthetase-like"/>
    <property type="match status" value="1"/>
</dbReference>
<evidence type="ECO:0000256" key="2">
    <source>
        <dbReference type="ARBA" id="ARBA00022598"/>
    </source>
</evidence>
<dbReference type="GO" id="GO:0006631">
    <property type="term" value="P:fatty acid metabolic process"/>
    <property type="evidence" value="ECO:0007669"/>
    <property type="project" value="TreeGrafter"/>
</dbReference>
<dbReference type="FunFam" id="3.30.300.30:FF:000008">
    <property type="entry name" value="2,3-dihydroxybenzoate-AMP ligase"/>
    <property type="match status" value="1"/>
</dbReference>
<accession>A0A6J6NFA7</accession>
<dbReference type="InterPro" id="IPR025110">
    <property type="entry name" value="AMP-bd_C"/>
</dbReference>
<evidence type="ECO:0000259" key="4">
    <source>
        <dbReference type="Pfam" id="PF13193"/>
    </source>
</evidence>
<dbReference type="InterPro" id="IPR045851">
    <property type="entry name" value="AMP-bd_C_sf"/>
</dbReference>
<dbReference type="EMBL" id="CAEZXR010000003">
    <property type="protein sequence ID" value="CAB4684836.1"/>
    <property type="molecule type" value="Genomic_DNA"/>
</dbReference>